<gene>
    <name evidence="8" type="primary">chrA</name>
    <name evidence="8" type="ORF">IRZ65_18080</name>
    <name evidence="9" type="ORF">NCTC11842_04128</name>
</gene>
<reference evidence="8 11" key="2">
    <citation type="submission" date="2020-10" db="EMBL/GenBank/DDBJ databases">
        <title>Genome sequences of Pseudomonas isolates.</title>
        <authorList>
            <person name="Wessels L."/>
            <person name="Reich F."/>
            <person name="Hammerl J."/>
        </authorList>
    </citation>
    <scope>NUCLEOTIDE SEQUENCE [LARGE SCALE GENOMIC DNA]</scope>
    <source>
        <strain evidence="8 11">20-MO00624-0</strain>
    </source>
</reference>
<dbReference type="Proteomes" id="UP000250443">
    <property type="component" value="Unassembled WGS sequence"/>
</dbReference>
<dbReference type="InterPro" id="IPR003370">
    <property type="entry name" value="Chromate_transpt"/>
</dbReference>
<proteinExistence type="inferred from homology"/>
<evidence type="ECO:0000256" key="2">
    <source>
        <dbReference type="ARBA" id="ARBA00005262"/>
    </source>
</evidence>
<comment type="similarity">
    <text evidence="2">Belongs to the chromate ion transporter (CHR) (TC 2.A.51) family.</text>
</comment>
<accession>A0A2X2CT12</accession>
<keyword evidence="4 7" id="KW-0812">Transmembrane</keyword>
<evidence type="ECO:0000313" key="9">
    <source>
        <dbReference type="EMBL" id="SPZ11872.1"/>
    </source>
</evidence>
<keyword evidence="3" id="KW-1003">Cell membrane</keyword>
<organism evidence="9 10">
    <name type="scientific">Pseudomonas luteola</name>
    <dbReference type="NCBI Taxonomy" id="47886"/>
    <lineage>
        <taxon>Bacteria</taxon>
        <taxon>Pseudomonadati</taxon>
        <taxon>Pseudomonadota</taxon>
        <taxon>Gammaproteobacteria</taxon>
        <taxon>Pseudomonadales</taxon>
        <taxon>Pseudomonadaceae</taxon>
        <taxon>Pseudomonas</taxon>
    </lineage>
</organism>
<evidence type="ECO:0000256" key="4">
    <source>
        <dbReference type="ARBA" id="ARBA00022692"/>
    </source>
</evidence>
<dbReference type="PANTHER" id="PTHR33567:SF3">
    <property type="entry name" value="CHROMATE ION TRANSPORTER (EUROFUNG)"/>
    <property type="match status" value="1"/>
</dbReference>
<dbReference type="EMBL" id="JADMCD010000010">
    <property type="protein sequence ID" value="MBF8642590.1"/>
    <property type="molecule type" value="Genomic_DNA"/>
</dbReference>
<evidence type="ECO:0000313" key="11">
    <source>
        <dbReference type="Proteomes" id="UP000626180"/>
    </source>
</evidence>
<evidence type="ECO:0000313" key="8">
    <source>
        <dbReference type="EMBL" id="MBF8642590.1"/>
    </source>
</evidence>
<dbReference type="EMBL" id="UAUF01000014">
    <property type="protein sequence ID" value="SPZ11872.1"/>
    <property type="molecule type" value="Genomic_DNA"/>
</dbReference>
<feature type="transmembrane region" description="Helical" evidence="7">
    <location>
        <begin position="430"/>
        <end position="448"/>
    </location>
</feature>
<evidence type="ECO:0000256" key="3">
    <source>
        <dbReference type="ARBA" id="ARBA00022475"/>
    </source>
</evidence>
<evidence type="ECO:0000313" key="10">
    <source>
        <dbReference type="Proteomes" id="UP000250443"/>
    </source>
</evidence>
<protein>
    <submittedName>
        <fullName evidence="8">Chromate efflux transporter</fullName>
    </submittedName>
    <submittedName>
        <fullName evidence="9">Chromate transporter</fullName>
    </submittedName>
</protein>
<evidence type="ECO:0000256" key="7">
    <source>
        <dbReference type="SAM" id="Phobius"/>
    </source>
</evidence>
<keyword evidence="5 7" id="KW-1133">Transmembrane helix</keyword>
<evidence type="ECO:0000256" key="5">
    <source>
        <dbReference type="ARBA" id="ARBA00022989"/>
    </source>
</evidence>
<feature type="transmembrane region" description="Helical" evidence="7">
    <location>
        <begin position="90"/>
        <end position="112"/>
    </location>
</feature>
<evidence type="ECO:0000256" key="1">
    <source>
        <dbReference type="ARBA" id="ARBA00004651"/>
    </source>
</evidence>
<feature type="transmembrane region" description="Helical" evidence="7">
    <location>
        <begin position="151"/>
        <end position="184"/>
    </location>
</feature>
<feature type="transmembrane region" description="Helical" evidence="7">
    <location>
        <begin position="301"/>
        <end position="321"/>
    </location>
</feature>
<keyword evidence="11" id="KW-1185">Reference proteome</keyword>
<feature type="transmembrane region" description="Helical" evidence="7">
    <location>
        <begin position="227"/>
        <end position="249"/>
    </location>
</feature>
<feature type="transmembrane region" description="Helical" evidence="7">
    <location>
        <begin position="118"/>
        <end position="139"/>
    </location>
</feature>
<dbReference type="RefSeq" id="WP_073450396.1">
    <property type="nucleotide sequence ID" value="NZ_CP069262.1"/>
</dbReference>
<keyword evidence="6 7" id="KW-0472">Membrane</keyword>
<dbReference type="PIRSF" id="PIRSF004810">
    <property type="entry name" value="ChrA"/>
    <property type="match status" value="1"/>
</dbReference>
<comment type="subcellular location">
    <subcellularLocation>
        <location evidence="1">Cell membrane</location>
        <topology evidence="1">Multi-pass membrane protein</topology>
    </subcellularLocation>
</comment>
<dbReference type="Pfam" id="PF02417">
    <property type="entry name" value="Chromate_transp"/>
    <property type="match status" value="2"/>
</dbReference>
<dbReference type="InterPro" id="IPR014047">
    <property type="entry name" value="Chr_Tranpt_l_chain"/>
</dbReference>
<feature type="transmembrane region" description="Helical" evidence="7">
    <location>
        <begin position="261"/>
        <end position="281"/>
    </location>
</feature>
<dbReference type="NCBIfam" id="TIGR00937">
    <property type="entry name" value="2A51"/>
    <property type="match status" value="1"/>
</dbReference>
<dbReference type="AlphaFoldDB" id="A0A2X2CT12"/>
<feature type="transmembrane region" description="Helical" evidence="7">
    <location>
        <begin position="406"/>
        <end position="424"/>
    </location>
</feature>
<feature type="transmembrane region" description="Helical" evidence="7">
    <location>
        <begin position="20"/>
        <end position="40"/>
    </location>
</feature>
<feature type="transmembrane region" description="Helical" evidence="7">
    <location>
        <begin position="378"/>
        <end position="399"/>
    </location>
</feature>
<dbReference type="GO" id="GO:0015109">
    <property type="term" value="F:chromate transmembrane transporter activity"/>
    <property type="evidence" value="ECO:0007669"/>
    <property type="project" value="InterPro"/>
</dbReference>
<evidence type="ECO:0000256" key="6">
    <source>
        <dbReference type="ARBA" id="ARBA00023136"/>
    </source>
</evidence>
<reference evidence="9 10" key="1">
    <citation type="submission" date="2018-06" db="EMBL/GenBank/DDBJ databases">
        <authorList>
            <consortium name="Pathogen Informatics"/>
            <person name="Doyle S."/>
        </authorList>
    </citation>
    <scope>NUCLEOTIDE SEQUENCE [LARGE SCALE GENOMIC DNA]</scope>
    <source>
        <strain evidence="9 10">NCTC11842</strain>
    </source>
</reference>
<sequence>MPSSEPRLSLPAPVGLFQAFLFWLKLGFISFGGPAGQIAIMHQELVERRRWISERRFLHALNYCMVLPGPEAQQLATYIGWLMHRTWGGVIAGALFILPSLLILIALSWIYLAWGNAPVVAGIFYGIKPAVTAIVVQAAHRIGTRTLKNHWLWAIAAASFIALFAFNVPFPLIVLSAAIIGFLGGRYAPDRFRVGGGHANQAASFGPALIDDDTPPPEHARFHWSRLAQLLVMGMFLWLVPMLSLIYLFGWTHTFTQMGWFFTKAALLTFGGAYAVLPYVYQSAVTHYGWLSPAQMIDGLALGETTPGPLIMVVAFVAFLGGYGQAALGDEHMFAAGALAAVLVTWFTFLPSFLFILAGGPLVESTHNVVGFTAPLTAITAAVVGVILNLALFFGYHVFWPQGLSGSFDLLSALITLLAAIALFRFKRTVMEVLLACATVGLLMHVVFM</sequence>
<name>A0A2X2CT12_PSELU</name>
<dbReference type="GO" id="GO:0005886">
    <property type="term" value="C:plasma membrane"/>
    <property type="evidence" value="ECO:0007669"/>
    <property type="project" value="UniProtKB-SubCell"/>
</dbReference>
<feature type="transmembrane region" description="Helical" evidence="7">
    <location>
        <begin position="333"/>
        <end position="358"/>
    </location>
</feature>
<dbReference type="Proteomes" id="UP000626180">
    <property type="component" value="Unassembled WGS sequence"/>
</dbReference>
<dbReference type="PANTHER" id="PTHR33567">
    <property type="entry name" value="CHROMATE ION TRANSPORTER (EUROFUNG)"/>
    <property type="match status" value="1"/>
</dbReference>